<comment type="similarity">
    <text evidence="4">Belongs to the DASH complex DUO1 family.</text>
</comment>
<evidence type="ECO:0000256" key="9">
    <source>
        <dbReference type="ARBA" id="ARBA00022776"/>
    </source>
</evidence>
<feature type="coiled-coil region" evidence="19">
    <location>
        <begin position="5"/>
        <end position="42"/>
    </location>
</feature>
<keyword evidence="6" id="KW-0963">Cytoplasm</keyword>
<evidence type="ECO:0000256" key="8">
    <source>
        <dbReference type="ARBA" id="ARBA00022701"/>
    </source>
</evidence>
<keyword evidence="15" id="KW-0131">Cell cycle</keyword>
<evidence type="ECO:0000313" key="21">
    <source>
        <dbReference type="Proteomes" id="UP000799421"/>
    </source>
</evidence>
<keyword evidence="13" id="KW-0206">Cytoskeleton</keyword>
<dbReference type="PANTHER" id="PTHR28216">
    <property type="entry name" value="DASH COMPLEX SUBUNIT DUO1"/>
    <property type="match status" value="1"/>
</dbReference>
<keyword evidence="21" id="KW-1185">Reference proteome</keyword>
<evidence type="ECO:0000256" key="18">
    <source>
        <dbReference type="ARBA" id="ARBA00044358"/>
    </source>
</evidence>
<dbReference type="GO" id="GO:0072686">
    <property type="term" value="C:mitotic spindle"/>
    <property type="evidence" value="ECO:0007669"/>
    <property type="project" value="InterPro"/>
</dbReference>
<feature type="non-terminal residue" evidence="20">
    <location>
        <position position="88"/>
    </location>
</feature>
<evidence type="ECO:0000256" key="4">
    <source>
        <dbReference type="ARBA" id="ARBA00005366"/>
    </source>
</evidence>
<sequence length="88" mass="9729">PATNAAASQSRNACLKEELDRLRQINNSLENIVDDLSKAKEHMSTVQGTVDNAGTLLGAWTRILSQTEHNQRLVLDPQWPGATQDMED</sequence>
<keyword evidence="5" id="KW-0158">Chromosome</keyword>
<dbReference type="GO" id="GO:0042729">
    <property type="term" value="C:DASH complex"/>
    <property type="evidence" value="ECO:0007669"/>
    <property type="project" value="InterPro"/>
</dbReference>
<evidence type="ECO:0000256" key="5">
    <source>
        <dbReference type="ARBA" id="ARBA00022454"/>
    </source>
</evidence>
<accession>A0A6A7C993</accession>
<evidence type="ECO:0000256" key="1">
    <source>
        <dbReference type="ARBA" id="ARBA00004123"/>
    </source>
</evidence>
<dbReference type="Pfam" id="PF08651">
    <property type="entry name" value="DASH_Duo1"/>
    <property type="match status" value="1"/>
</dbReference>
<evidence type="ECO:0000256" key="19">
    <source>
        <dbReference type="SAM" id="Coils"/>
    </source>
</evidence>
<evidence type="ECO:0000256" key="3">
    <source>
        <dbReference type="ARBA" id="ARBA00004629"/>
    </source>
</evidence>
<evidence type="ECO:0000256" key="15">
    <source>
        <dbReference type="ARBA" id="ARBA00023306"/>
    </source>
</evidence>
<organism evidence="20 21">
    <name type="scientific">Piedraia hortae CBS 480.64</name>
    <dbReference type="NCBI Taxonomy" id="1314780"/>
    <lineage>
        <taxon>Eukaryota</taxon>
        <taxon>Fungi</taxon>
        <taxon>Dikarya</taxon>
        <taxon>Ascomycota</taxon>
        <taxon>Pezizomycotina</taxon>
        <taxon>Dothideomycetes</taxon>
        <taxon>Dothideomycetidae</taxon>
        <taxon>Capnodiales</taxon>
        <taxon>Piedraiaceae</taxon>
        <taxon>Piedraia</taxon>
    </lineage>
</organism>
<dbReference type="AlphaFoldDB" id="A0A6A7C993"/>
<keyword evidence="14" id="KW-0539">Nucleus</keyword>
<dbReference type="EMBL" id="MU005959">
    <property type="protein sequence ID" value="KAF2863817.1"/>
    <property type="molecule type" value="Genomic_DNA"/>
</dbReference>
<evidence type="ECO:0000256" key="16">
    <source>
        <dbReference type="ARBA" id="ARBA00023328"/>
    </source>
</evidence>
<evidence type="ECO:0000256" key="12">
    <source>
        <dbReference type="ARBA" id="ARBA00023054"/>
    </source>
</evidence>
<keyword evidence="10" id="KW-0159">Chromosome partition</keyword>
<gene>
    <name evidence="20" type="ORF">K470DRAFT_207576</name>
</gene>
<comment type="subcellular location">
    <subcellularLocation>
        <location evidence="3">Chromosome</location>
        <location evidence="3">Centromere</location>
        <location evidence="3">Kinetochore</location>
    </subcellularLocation>
    <subcellularLocation>
        <location evidence="2">Cytoplasm</location>
        <location evidence="2">Cytoskeleton</location>
        <location evidence="2">Spindle</location>
    </subcellularLocation>
    <subcellularLocation>
        <location evidence="1">Nucleus</location>
    </subcellularLocation>
</comment>
<keyword evidence="8" id="KW-0493">Microtubule</keyword>
<evidence type="ECO:0000256" key="14">
    <source>
        <dbReference type="ARBA" id="ARBA00023242"/>
    </source>
</evidence>
<dbReference type="GO" id="GO:0051301">
    <property type="term" value="P:cell division"/>
    <property type="evidence" value="ECO:0007669"/>
    <property type="project" value="UniProtKB-KW"/>
</dbReference>
<feature type="non-terminal residue" evidence="20">
    <location>
        <position position="1"/>
    </location>
</feature>
<evidence type="ECO:0000256" key="13">
    <source>
        <dbReference type="ARBA" id="ARBA00023212"/>
    </source>
</evidence>
<evidence type="ECO:0000256" key="6">
    <source>
        <dbReference type="ARBA" id="ARBA00022490"/>
    </source>
</evidence>
<evidence type="ECO:0000256" key="2">
    <source>
        <dbReference type="ARBA" id="ARBA00004186"/>
    </source>
</evidence>
<reference evidence="20" key="1">
    <citation type="journal article" date="2020" name="Stud. Mycol.">
        <title>101 Dothideomycetes genomes: a test case for predicting lifestyles and emergence of pathogens.</title>
        <authorList>
            <person name="Haridas S."/>
            <person name="Albert R."/>
            <person name="Binder M."/>
            <person name="Bloem J."/>
            <person name="Labutti K."/>
            <person name="Salamov A."/>
            <person name="Andreopoulos B."/>
            <person name="Baker S."/>
            <person name="Barry K."/>
            <person name="Bills G."/>
            <person name="Bluhm B."/>
            <person name="Cannon C."/>
            <person name="Castanera R."/>
            <person name="Culley D."/>
            <person name="Daum C."/>
            <person name="Ezra D."/>
            <person name="Gonzalez J."/>
            <person name="Henrissat B."/>
            <person name="Kuo A."/>
            <person name="Liang C."/>
            <person name="Lipzen A."/>
            <person name="Lutzoni F."/>
            <person name="Magnuson J."/>
            <person name="Mondo S."/>
            <person name="Nolan M."/>
            <person name="Ohm R."/>
            <person name="Pangilinan J."/>
            <person name="Park H.-J."/>
            <person name="Ramirez L."/>
            <person name="Alfaro M."/>
            <person name="Sun H."/>
            <person name="Tritt A."/>
            <person name="Yoshinaga Y."/>
            <person name="Zwiers L.-H."/>
            <person name="Turgeon B."/>
            <person name="Goodwin S."/>
            <person name="Spatafora J."/>
            <person name="Crous P."/>
            <person name="Grigoriev I."/>
        </authorList>
    </citation>
    <scope>NUCLEOTIDE SEQUENCE</scope>
    <source>
        <strain evidence="20">CBS 480.64</strain>
    </source>
</reference>
<keyword evidence="16" id="KW-0137">Centromere</keyword>
<dbReference type="GO" id="GO:0005874">
    <property type="term" value="C:microtubule"/>
    <property type="evidence" value="ECO:0007669"/>
    <property type="project" value="UniProtKB-KW"/>
</dbReference>
<keyword evidence="11" id="KW-0995">Kinetochore</keyword>
<dbReference type="InterPro" id="IPR013960">
    <property type="entry name" value="DASH_Duo1"/>
</dbReference>
<dbReference type="PANTHER" id="PTHR28216:SF1">
    <property type="entry name" value="DASH COMPLEX SUBUNIT DUO1"/>
    <property type="match status" value="1"/>
</dbReference>
<name>A0A6A7C993_9PEZI</name>
<evidence type="ECO:0000256" key="11">
    <source>
        <dbReference type="ARBA" id="ARBA00022838"/>
    </source>
</evidence>
<evidence type="ECO:0000256" key="17">
    <source>
        <dbReference type="ARBA" id="ARBA00044152"/>
    </source>
</evidence>
<protein>
    <recommendedName>
        <fullName evidence="17">DASH complex subunit DUO1</fullName>
    </recommendedName>
    <alternativeName>
        <fullName evidence="18">Outer kinetochore protein DUO1</fullName>
    </alternativeName>
</protein>
<dbReference type="OrthoDB" id="5599235at2759"/>
<keyword evidence="12 19" id="KW-0175">Coiled coil</keyword>
<evidence type="ECO:0000313" key="20">
    <source>
        <dbReference type="EMBL" id="KAF2863817.1"/>
    </source>
</evidence>
<dbReference type="GO" id="GO:0000278">
    <property type="term" value="P:mitotic cell cycle"/>
    <property type="evidence" value="ECO:0007669"/>
    <property type="project" value="InterPro"/>
</dbReference>
<dbReference type="GO" id="GO:0007059">
    <property type="term" value="P:chromosome segregation"/>
    <property type="evidence" value="ECO:0007669"/>
    <property type="project" value="UniProtKB-KW"/>
</dbReference>
<keyword evidence="9" id="KW-0498">Mitosis</keyword>
<evidence type="ECO:0000256" key="10">
    <source>
        <dbReference type="ARBA" id="ARBA00022829"/>
    </source>
</evidence>
<dbReference type="Proteomes" id="UP000799421">
    <property type="component" value="Unassembled WGS sequence"/>
</dbReference>
<evidence type="ECO:0000256" key="7">
    <source>
        <dbReference type="ARBA" id="ARBA00022618"/>
    </source>
</evidence>
<proteinExistence type="inferred from homology"/>
<keyword evidence="7" id="KW-0132">Cell division</keyword>